<reference evidence="4" key="1">
    <citation type="submission" date="2025-08" db="UniProtKB">
        <authorList>
            <consortium name="RefSeq"/>
        </authorList>
    </citation>
    <scope>IDENTIFICATION</scope>
</reference>
<dbReference type="PROSITE" id="PS50056">
    <property type="entry name" value="TYR_PHOSPHATASE_2"/>
    <property type="match status" value="1"/>
</dbReference>
<dbReference type="SMART" id="SM00404">
    <property type="entry name" value="PTPc_motif"/>
    <property type="match status" value="1"/>
</dbReference>
<keyword evidence="3" id="KW-1185">Reference proteome</keyword>
<gene>
    <name evidence="4" type="primary">LOC139354121</name>
</gene>
<evidence type="ECO:0000259" key="1">
    <source>
        <dbReference type="PROSITE" id="PS50055"/>
    </source>
</evidence>
<dbReference type="InterPro" id="IPR016130">
    <property type="entry name" value="Tyr_Pase_AS"/>
</dbReference>
<name>A0ABM4TWZ4_DROSZ</name>
<dbReference type="PANTHER" id="PTHR45706">
    <property type="entry name" value="TYROSINE-PROTEIN PHOSPHATASE"/>
    <property type="match status" value="1"/>
</dbReference>
<proteinExistence type="predicted"/>
<dbReference type="Gene3D" id="3.90.190.10">
    <property type="entry name" value="Protein tyrosine phosphatase superfamily"/>
    <property type="match status" value="1"/>
</dbReference>
<dbReference type="PRINTS" id="PR00700">
    <property type="entry name" value="PRTYPHPHTASE"/>
</dbReference>
<evidence type="ECO:0000313" key="4">
    <source>
        <dbReference type="RefSeq" id="XP_070854490.1"/>
    </source>
</evidence>
<dbReference type="Pfam" id="PF00102">
    <property type="entry name" value="Y_phosphatase"/>
    <property type="match status" value="1"/>
</dbReference>
<dbReference type="PANTHER" id="PTHR45706:SF1">
    <property type="entry name" value="PEZ, ISOFORM A"/>
    <property type="match status" value="1"/>
</dbReference>
<dbReference type="SMART" id="SM00194">
    <property type="entry name" value="PTPc"/>
    <property type="match status" value="1"/>
</dbReference>
<dbReference type="Proteomes" id="UP001652628">
    <property type="component" value="Chromosome 2"/>
</dbReference>
<dbReference type="RefSeq" id="XP_070854490.1">
    <property type="nucleotide sequence ID" value="XM_070998389.1"/>
</dbReference>
<dbReference type="PROSITE" id="PS50055">
    <property type="entry name" value="TYR_PHOSPHATASE_PTP"/>
    <property type="match status" value="1"/>
</dbReference>
<evidence type="ECO:0000313" key="3">
    <source>
        <dbReference type="Proteomes" id="UP001652628"/>
    </source>
</evidence>
<accession>A0ABM4TWZ4</accession>
<dbReference type="InterPro" id="IPR000242">
    <property type="entry name" value="PTP_cat"/>
</dbReference>
<sequence length="202" mass="23496">MLISNFNLQWVLLSAWYRSQLLDLLVLGMLSTLGHSPIAFVKIFINVFFNLQFQVYQEFSQATDRCTTIKLRLYHVPSRRYRSVWYLQYADWAEQNCPRDVNHFLGFLEELSSVRLASTQEVPPGHNTNPPVLLHCMEGGGRSGVTLTADLLFYTLNHNEDLDISRVVGQLRHQRDSIIPSLAQYKFIYNLLISYLKRSRLI</sequence>
<evidence type="ECO:0000259" key="2">
    <source>
        <dbReference type="PROSITE" id="PS50056"/>
    </source>
</evidence>
<dbReference type="InterPro" id="IPR000387">
    <property type="entry name" value="Tyr_Pase_dom"/>
</dbReference>
<feature type="domain" description="Tyrosine specific protein phosphatases" evidence="2">
    <location>
        <begin position="105"/>
        <end position="186"/>
    </location>
</feature>
<dbReference type="GeneID" id="139354121"/>
<protein>
    <submittedName>
        <fullName evidence="4">Tyrosine-protein phosphatase non-receptor type 21-like</fullName>
    </submittedName>
</protein>
<feature type="domain" description="Tyrosine-protein phosphatase" evidence="1">
    <location>
        <begin position="71"/>
        <end position="195"/>
    </location>
</feature>
<dbReference type="PROSITE" id="PS00383">
    <property type="entry name" value="TYR_PHOSPHATASE_1"/>
    <property type="match status" value="1"/>
</dbReference>
<organism evidence="3 4">
    <name type="scientific">Drosophila suzukii</name>
    <name type="common">Spotted-wing drosophila fruit fly</name>
    <dbReference type="NCBI Taxonomy" id="28584"/>
    <lineage>
        <taxon>Eukaryota</taxon>
        <taxon>Metazoa</taxon>
        <taxon>Ecdysozoa</taxon>
        <taxon>Arthropoda</taxon>
        <taxon>Hexapoda</taxon>
        <taxon>Insecta</taxon>
        <taxon>Pterygota</taxon>
        <taxon>Neoptera</taxon>
        <taxon>Endopterygota</taxon>
        <taxon>Diptera</taxon>
        <taxon>Brachycera</taxon>
        <taxon>Muscomorpha</taxon>
        <taxon>Ephydroidea</taxon>
        <taxon>Drosophilidae</taxon>
        <taxon>Drosophila</taxon>
        <taxon>Sophophora</taxon>
    </lineage>
</organism>
<dbReference type="InterPro" id="IPR029021">
    <property type="entry name" value="Prot-tyrosine_phosphatase-like"/>
</dbReference>
<dbReference type="InterPro" id="IPR003595">
    <property type="entry name" value="Tyr_Pase_cat"/>
</dbReference>
<dbReference type="SUPFAM" id="SSF52799">
    <property type="entry name" value="(Phosphotyrosine protein) phosphatases II"/>
    <property type="match status" value="1"/>
</dbReference>